<dbReference type="PANTHER" id="PTHR30290:SF9">
    <property type="entry name" value="OLIGOPEPTIDE-BINDING PROTEIN APPA"/>
    <property type="match status" value="1"/>
</dbReference>
<dbReference type="GO" id="GO:0042597">
    <property type="term" value="C:periplasmic space"/>
    <property type="evidence" value="ECO:0007669"/>
    <property type="project" value="UniProtKB-ARBA"/>
</dbReference>
<dbReference type="EMBL" id="MGJD01000044">
    <property type="protein sequence ID" value="OGM99478.1"/>
    <property type="molecule type" value="Genomic_DNA"/>
</dbReference>
<keyword evidence="5" id="KW-1133">Transmembrane helix</keyword>
<reference evidence="7 8" key="1">
    <citation type="journal article" date="2016" name="Nat. Commun.">
        <title>Thousands of microbial genomes shed light on interconnected biogeochemical processes in an aquifer system.</title>
        <authorList>
            <person name="Anantharaman K."/>
            <person name="Brown C.T."/>
            <person name="Hug L.A."/>
            <person name="Sharon I."/>
            <person name="Castelle C.J."/>
            <person name="Probst A.J."/>
            <person name="Thomas B.C."/>
            <person name="Singh A."/>
            <person name="Wilkins M.J."/>
            <person name="Karaoz U."/>
            <person name="Brodie E.L."/>
            <person name="Williams K.H."/>
            <person name="Hubbard S.S."/>
            <person name="Banfield J.F."/>
        </authorList>
    </citation>
    <scope>NUCLEOTIDE SEQUENCE [LARGE SCALE GENOMIC DNA]</scope>
</reference>
<feature type="compositionally biased region" description="Basic and acidic residues" evidence="4">
    <location>
        <begin position="1"/>
        <end position="14"/>
    </location>
</feature>
<feature type="domain" description="Solute-binding protein family 5" evidence="6">
    <location>
        <begin position="141"/>
        <end position="510"/>
    </location>
</feature>
<dbReference type="InterPro" id="IPR000914">
    <property type="entry name" value="SBP_5_dom"/>
</dbReference>
<evidence type="ECO:0000313" key="7">
    <source>
        <dbReference type="EMBL" id="OGM99478.1"/>
    </source>
</evidence>
<gene>
    <name evidence="7" type="ORF">A2650_02895</name>
</gene>
<dbReference type="Gene3D" id="3.90.76.10">
    <property type="entry name" value="Dipeptide-binding Protein, Domain 1"/>
    <property type="match status" value="1"/>
</dbReference>
<comment type="caution">
    <text evidence="7">The sequence shown here is derived from an EMBL/GenBank/DDBJ whole genome shotgun (WGS) entry which is preliminary data.</text>
</comment>
<evidence type="ECO:0000256" key="2">
    <source>
        <dbReference type="ARBA" id="ARBA00022448"/>
    </source>
</evidence>
<accession>A0A1F8EHD3</accession>
<dbReference type="GO" id="GO:0015833">
    <property type="term" value="P:peptide transport"/>
    <property type="evidence" value="ECO:0007669"/>
    <property type="project" value="TreeGrafter"/>
</dbReference>
<protein>
    <recommendedName>
        <fullName evidence="6">Solute-binding protein family 5 domain-containing protein</fullName>
    </recommendedName>
</protein>
<comment type="similarity">
    <text evidence="1">Belongs to the bacterial solute-binding protein 5 family.</text>
</comment>
<evidence type="ECO:0000256" key="3">
    <source>
        <dbReference type="ARBA" id="ARBA00022729"/>
    </source>
</evidence>
<evidence type="ECO:0000256" key="5">
    <source>
        <dbReference type="SAM" id="Phobius"/>
    </source>
</evidence>
<proteinExistence type="inferred from homology"/>
<evidence type="ECO:0000259" key="6">
    <source>
        <dbReference type="Pfam" id="PF00496"/>
    </source>
</evidence>
<dbReference type="Gene3D" id="3.10.105.10">
    <property type="entry name" value="Dipeptide-binding Protein, Domain 3"/>
    <property type="match status" value="1"/>
</dbReference>
<keyword evidence="3" id="KW-0732">Signal</keyword>
<dbReference type="GO" id="GO:0043190">
    <property type="term" value="C:ATP-binding cassette (ABC) transporter complex"/>
    <property type="evidence" value="ECO:0007669"/>
    <property type="project" value="InterPro"/>
</dbReference>
<keyword evidence="5" id="KW-0472">Membrane</keyword>
<dbReference type="PANTHER" id="PTHR30290">
    <property type="entry name" value="PERIPLASMIC BINDING COMPONENT OF ABC TRANSPORTER"/>
    <property type="match status" value="1"/>
</dbReference>
<feature type="transmembrane region" description="Helical" evidence="5">
    <location>
        <begin position="66"/>
        <end position="84"/>
    </location>
</feature>
<dbReference type="Gene3D" id="3.40.190.10">
    <property type="entry name" value="Periplasmic binding protein-like II"/>
    <property type="match status" value="1"/>
</dbReference>
<dbReference type="AlphaFoldDB" id="A0A1F8EHD3"/>
<dbReference type="Proteomes" id="UP000177117">
    <property type="component" value="Unassembled WGS sequence"/>
</dbReference>
<organism evidence="7 8">
    <name type="scientific">Candidatus Yanofskybacteria bacterium RIFCSPHIGHO2_01_FULL_41_53</name>
    <dbReference type="NCBI Taxonomy" id="1802663"/>
    <lineage>
        <taxon>Bacteria</taxon>
        <taxon>Candidatus Yanofskyibacteriota</taxon>
    </lineage>
</organism>
<sequence>MEFSQKVDKQRQLDDFFGAPSPTEDNKKKSNPFMGGGLKEALNSKSRKLKTGLKLLPGILSKKERFFIFAFLTIILGSIISIPITTYHHFTKPVAARGGHITEGIVGEPRHINPLLSQTDADRDLVKLIYSGLFKYNKNGKLIPDLAKSYEVSSDELNYTIYLKDGLKWHDGTALTVDDVIFTVQTAQNTDYGSLQRINWQGVELEKANDRTIIFKLKNKYAQFFNNLTLGILPEHLWENIKPINFALSELNLKPIGSGPYKFKKLQKDKSGRIRLYEMRANPDFHNSRPFIEEVELKFYESENALVDGYNKNEVNNISLISPQNIKKVKYKQRLNIQRILMPRYFGVFFNQNQSKVFSDKNIRQALAYATDKEALIQKVLDDNGVIISSPMIGAILKSSEEVKRYQFDQELAKEILKKSGWDKAGENGILIKKDEKLTIKLTTSIWSELVDVAEELKKQWAKIGVDVQIEVLPTSDLQQIIKERNYQALLFGEILNLDPDPFSLWHSSQKRDPGLNLALYDNKSADALLEEARKTINPDERIKKYNEFQNLVIDDIPALFLYSPYYIYGQTKKIIGFENDIIATPSDRFLDIEKWYVETKRVWR</sequence>
<dbReference type="InterPro" id="IPR039424">
    <property type="entry name" value="SBP_5"/>
</dbReference>
<dbReference type="PIRSF" id="PIRSF002741">
    <property type="entry name" value="MppA"/>
    <property type="match status" value="1"/>
</dbReference>
<evidence type="ECO:0000256" key="1">
    <source>
        <dbReference type="ARBA" id="ARBA00005695"/>
    </source>
</evidence>
<evidence type="ECO:0000256" key="4">
    <source>
        <dbReference type="SAM" id="MobiDB-lite"/>
    </source>
</evidence>
<dbReference type="Pfam" id="PF00496">
    <property type="entry name" value="SBP_bac_5"/>
    <property type="match status" value="1"/>
</dbReference>
<evidence type="ECO:0000313" key="8">
    <source>
        <dbReference type="Proteomes" id="UP000177117"/>
    </source>
</evidence>
<keyword evidence="2" id="KW-0813">Transport</keyword>
<dbReference type="GO" id="GO:1904680">
    <property type="term" value="F:peptide transmembrane transporter activity"/>
    <property type="evidence" value="ECO:0007669"/>
    <property type="project" value="TreeGrafter"/>
</dbReference>
<feature type="region of interest" description="Disordered" evidence="4">
    <location>
        <begin position="1"/>
        <end position="37"/>
    </location>
</feature>
<dbReference type="SUPFAM" id="SSF53850">
    <property type="entry name" value="Periplasmic binding protein-like II"/>
    <property type="match status" value="1"/>
</dbReference>
<keyword evidence="5" id="KW-0812">Transmembrane</keyword>
<name>A0A1F8EHD3_9BACT</name>
<dbReference type="InterPro" id="IPR030678">
    <property type="entry name" value="Peptide/Ni-bd"/>
</dbReference>